<dbReference type="Pfam" id="PF06985">
    <property type="entry name" value="HET"/>
    <property type="match status" value="1"/>
</dbReference>
<dbReference type="EMBL" id="PHWZ01000253">
    <property type="protein sequence ID" value="TEY52897.1"/>
    <property type="molecule type" value="Genomic_DNA"/>
</dbReference>
<sequence length="314" mass="35574">MPLCEYCSAIEFEMLRCPTIEESISLNAKSGVPDCYPFKSSSHKRDRPKFSLGLHDRVRQSSSECPFCSAICDIVSDQKDNRMRDLDSFEYVASIVACARVVPVKTMAWGPECEFMHLYRIDLIWYPIGEGEKTDQPGIRTDTETFPRYFINDAFQTYDAEVSDDGTNSRKGNQKVAVFSGRLRPKITDIKRPAQWLKECQDNHAECSNSKLSFAGHSHCANPLNGEIPMFRLIDVRESKIMEFRDVNIAHFEYAALSYIWGGPQNTVLSTRNRKALQESGSLDGCVSKTVQDAMGFSQQLGIQYLWVDALCII</sequence>
<gene>
    <name evidence="2" type="ORF">BOTCAL_0254g00090</name>
</gene>
<evidence type="ECO:0000313" key="3">
    <source>
        <dbReference type="Proteomes" id="UP000297299"/>
    </source>
</evidence>
<dbReference type="Proteomes" id="UP000297299">
    <property type="component" value="Unassembled WGS sequence"/>
</dbReference>
<evidence type="ECO:0000313" key="2">
    <source>
        <dbReference type="EMBL" id="TEY52897.1"/>
    </source>
</evidence>
<name>A0A4Y8CZ88_9HELO</name>
<dbReference type="OrthoDB" id="5135333at2759"/>
<comment type="caution">
    <text evidence="2">The sequence shown here is derived from an EMBL/GenBank/DDBJ whole genome shotgun (WGS) entry which is preliminary data.</text>
</comment>
<dbReference type="STRING" id="38488.A0A4Y8CZ88"/>
<reference evidence="2 3" key="1">
    <citation type="submission" date="2017-11" db="EMBL/GenBank/DDBJ databases">
        <title>Comparative genomics of Botrytis spp.</title>
        <authorList>
            <person name="Valero-Jimenez C.A."/>
            <person name="Tapia P."/>
            <person name="Veloso J."/>
            <person name="Silva-Moreno E."/>
            <person name="Staats M."/>
            <person name="Valdes J.H."/>
            <person name="Van Kan J.A.L."/>
        </authorList>
    </citation>
    <scope>NUCLEOTIDE SEQUENCE [LARGE SCALE GENOMIC DNA]</scope>
    <source>
        <strain evidence="2 3">MUCL2830</strain>
    </source>
</reference>
<dbReference type="PANTHER" id="PTHR33112">
    <property type="entry name" value="DOMAIN PROTEIN, PUTATIVE-RELATED"/>
    <property type="match status" value="1"/>
</dbReference>
<organism evidence="2 3">
    <name type="scientific">Botryotinia calthae</name>
    <dbReference type="NCBI Taxonomy" id="38488"/>
    <lineage>
        <taxon>Eukaryota</taxon>
        <taxon>Fungi</taxon>
        <taxon>Dikarya</taxon>
        <taxon>Ascomycota</taxon>
        <taxon>Pezizomycotina</taxon>
        <taxon>Leotiomycetes</taxon>
        <taxon>Helotiales</taxon>
        <taxon>Sclerotiniaceae</taxon>
        <taxon>Botryotinia</taxon>
    </lineage>
</organism>
<evidence type="ECO:0000259" key="1">
    <source>
        <dbReference type="Pfam" id="PF06985"/>
    </source>
</evidence>
<protein>
    <recommendedName>
        <fullName evidence="1">Heterokaryon incompatibility domain-containing protein</fullName>
    </recommendedName>
</protein>
<feature type="domain" description="Heterokaryon incompatibility" evidence="1">
    <location>
        <begin position="254"/>
        <end position="314"/>
    </location>
</feature>
<dbReference type="InterPro" id="IPR010730">
    <property type="entry name" value="HET"/>
</dbReference>
<dbReference type="PANTHER" id="PTHR33112:SF14">
    <property type="entry name" value="HETEROKARYON INCOMPATIBILITY DOMAIN-CONTAINING PROTEIN"/>
    <property type="match status" value="1"/>
</dbReference>
<accession>A0A4Y8CZ88</accession>
<proteinExistence type="predicted"/>
<dbReference type="AlphaFoldDB" id="A0A4Y8CZ88"/>
<keyword evidence="3" id="KW-1185">Reference proteome</keyword>